<dbReference type="EMBL" id="JAIWYP010000003">
    <property type="protein sequence ID" value="KAH3847353.1"/>
    <property type="molecule type" value="Genomic_DNA"/>
</dbReference>
<organism evidence="1 2">
    <name type="scientific">Dreissena polymorpha</name>
    <name type="common">Zebra mussel</name>
    <name type="synonym">Mytilus polymorpha</name>
    <dbReference type="NCBI Taxonomy" id="45954"/>
    <lineage>
        <taxon>Eukaryota</taxon>
        <taxon>Metazoa</taxon>
        <taxon>Spiralia</taxon>
        <taxon>Lophotrochozoa</taxon>
        <taxon>Mollusca</taxon>
        <taxon>Bivalvia</taxon>
        <taxon>Autobranchia</taxon>
        <taxon>Heteroconchia</taxon>
        <taxon>Euheterodonta</taxon>
        <taxon>Imparidentia</taxon>
        <taxon>Neoheterodontei</taxon>
        <taxon>Myida</taxon>
        <taxon>Dreissenoidea</taxon>
        <taxon>Dreissenidae</taxon>
        <taxon>Dreissena</taxon>
    </lineage>
</organism>
<evidence type="ECO:0000313" key="2">
    <source>
        <dbReference type="Proteomes" id="UP000828390"/>
    </source>
</evidence>
<reference evidence="1" key="2">
    <citation type="submission" date="2020-11" db="EMBL/GenBank/DDBJ databases">
        <authorList>
            <person name="McCartney M.A."/>
            <person name="Auch B."/>
            <person name="Kono T."/>
            <person name="Mallez S."/>
            <person name="Becker A."/>
            <person name="Gohl D.M."/>
            <person name="Silverstein K.A.T."/>
            <person name="Koren S."/>
            <person name="Bechman K.B."/>
            <person name="Herman A."/>
            <person name="Abrahante J.E."/>
            <person name="Garbe J."/>
        </authorList>
    </citation>
    <scope>NUCLEOTIDE SEQUENCE</scope>
    <source>
        <strain evidence="1">Duluth1</strain>
        <tissue evidence="1">Whole animal</tissue>
    </source>
</reference>
<keyword evidence="2" id="KW-1185">Reference proteome</keyword>
<accession>A0A9D4KXA8</accession>
<comment type="caution">
    <text evidence="1">The sequence shown here is derived from an EMBL/GenBank/DDBJ whole genome shotgun (WGS) entry which is preliminary data.</text>
</comment>
<gene>
    <name evidence="1" type="ORF">DPMN_089673</name>
</gene>
<reference evidence="1" key="1">
    <citation type="journal article" date="2019" name="bioRxiv">
        <title>The Genome of the Zebra Mussel, Dreissena polymorpha: A Resource for Invasive Species Research.</title>
        <authorList>
            <person name="McCartney M.A."/>
            <person name="Auch B."/>
            <person name="Kono T."/>
            <person name="Mallez S."/>
            <person name="Zhang Y."/>
            <person name="Obille A."/>
            <person name="Becker A."/>
            <person name="Abrahante J.E."/>
            <person name="Garbe J."/>
            <person name="Badalamenti J.P."/>
            <person name="Herman A."/>
            <person name="Mangelson H."/>
            <person name="Liachko I."/>
            <person name="Sullivan S."/>
            <person name="Sone E.D."/>
            <person name="Koren S."/>
            <person name="Silverstein K.A.T."/>
            <person name="Beckman K.B."/>
            <person name="Gohl D.M."/>
        </authorList>
    </citation>
    <scope>NUCLEOTIDE SEQUENCE</scope>
    <source>
        <strain evidence="1">Duluth1</strain>
        <tissue evidence="1">Whole animal</tissue>
    </source>
</reference>
<name>A0A9D4KXA8_DREPO</name>
<sequence>MKGRSGVVDMVSAIGRSRVQSTQWEPYLDFPQRQQVLVLVPNDKTSSVSNKPNAFYEI</sequence>
<protein>
    <submittedName>
        <fullName evidence="1">Uncharacterized protein</fullName>
    </submittedName>
</protein>
<proteinExistence type="predicted"/>
<dbReference type="AlphaFoldDB" id="A0A9D4KXA8"/>
<dbReference type="Proteomes" id="UP000828390">
    <property type="component" value="Unassembled WGS sequence"/>
</dbReference>
<evidence type="ECO:0000313" key="1">
    <source>
        <dbReference type="EMBL" id="KAH3847353.1"/>
    </source>
</evidence>